<dbReference type="InterPro" id="IPR001451">
    <property type="entry name" value="Hexapep"/>
</dbReference>
<comment type="similarity">
    <text evidence="1">Belongs to the transferase hexapeptide repeat family.</text>
</comment>
<dbReference type="EMBL" id="FP929038">
    <property type="protein sequence ID" value="CBK79361.1"/>
    <property type="molecule type" value="Genomic_DNA"/>
</dbReference>
<reference evidence="3 4" key="2">
    <citation type="submission" date="2010-03" db="EMBL/GenBank/DDBJ databases">
        <authorList>
            <person name="Pajon A."/>
        </authorList>
    </citation>
    <scope>NUCLEOTIDE SEQUENCE [LARGE SCALE GENOMIC DNA]</scope>
    <source>
        <strain evidence="3 4">GD/7</strain>
    </source>
</reference>
<dbReference type="InterPro" id="IPR011004">
    <property type="entry name" value="Trimer_LpxA-like_sf"/>
</dbReference>
<dbReference type="PANTHER" id="PTHR23416:SF23">
    <property type="entry name" value="ACETYLTRANSFERASE C18B11.09C-RELATED"/>
    <property type="match status" value="1"/>
</dbReference>
<dbReference type="InterPro" id="IPR051159">
    <property type="entry name" value="Hexapeptide_acetyltransf"/>
</dbReference>
<evidence type="ECO:0000256" key="1">
    <source>
        <dbReference type="ARBA" id="ARBA00007274"/>
    </source>
</evidence>
<name>D4J4U0_9FIRM</name>
<dbReference type="SUPFAM" id="SSF51161">
    <property type="entry name" value="Trimeric LpxA-like enzymes"/>
    <property type="match status" value="1"/>
</dbReference>
<dbReference type="Proteomes" id="UP000008798">
    <property type="component" value="Chromosome"/>
</dbReference>
<dbReference type="GO" id="GO:0008925">
    <property type="term" value="F:maltose O-acetyltransferase activity"/>
    <property type="evidence" value="ECO:0007669"/>
    <property type="project" value="UniProtKB-EC"/>
</dbReference>
<proteinExistence type="inferred from homology"/>
<dbReference type="KEGG" id="cct:CC1_04320"/>
<dbReference type="STRING" id="717962.CC1_04320"/>
<dbReference type="RefSeq" id="WP_015512957.1">
    <property type="nucleotide sequence ID" value="NC_021009.1"/>
</dbReference>
<accession>D4J4U0</accession>
<dbReference type="PANTHER" id="PTHR23416">
    <property type="entry name" value="SIALIC ACID SYNTHASE-RELATED"/>
    <property type="match status" value="1"/>
</dbReference>
<dbReference type="EC" id="2.3.1.79" evidence="3"/>
<dbReference type="Pfam" id="PF00132">
    <property type="entry name" value="Hexapep"/>
    <property type="match status" value="1"/>
</dbReference>
<sequence>MLELVRNIVAIIRGNVLCFVFGIKHNVLIRFFPGIQITKESQGEILMEKGVMIGRNTIITVRNGAQLYMGKKSSLNADCKVICQKKICIGENTIFGPNVLIYDHDHVYDADGVKRNEFECDNVVIGNNCWIGAGTIILKGTNIGNNCVIAAGSVVKGRIPSGQLLVQKRHGTLFDLNRSESRI</sequence>
<keyword evidence="3" id="KW-0012">Acyltransferase</keyword>
<dbReference type="HOGENOM" id="CLU_051638_7_1_9"/>
<dbReference type="Gene3D" id="2.160.10.10">
    <property type="entry name" value="Hexapeptide repeat proteins"/>
    <property type="match status" value="1"/>
</dbReference>
<organism evidence="3 4">
    <name type="scientific">Coprococcus catus GD/7</name>
    <dbReference type="NCBI Taxonomy" id="717962"/>
    <lineage>
        <taxon>Bacteria</taxon>
        <taxon>Bacillati</taxon>
        <taxon>Bacillota</taxon>
        <taxon>Clostridia</taxon>
        <taxon>Lachnospirales</taxon>
        <taxon>Lachnospiraceae</taxon>
        <taxon>Coprococcus</taxon>
    </lineage>
</organism>
<dbReference type="GO" id="GO:0005829">
    <property type="term" value="C:cytosol"/>
    <property type="evidence" value="ECO:0007669"/>
    <property type="project" value="TreeGrafter"/>
</dbReference>
<evidence type="ECO:0000256" key="2">
    <source>
        <dbReference type="ARBA" id="ARBA00022679"/>
    </source>
</evidence>
<evidence type="ECO:0000313" key="4">
    <source>
        <dbReference type="Proteomes" id="UP000008798"/>
    </source>
</evidence>
<protein>
    <submittedName>
        <fullName evidence="3">Bacterial transferase hexapeptide (Three repeats)</fullName>
        <ecNumber evidence="3">2.3.1.79</ecNumber>
    </submittedName>
</protein>
<dbReference type="AlphaFoldDB" id="D4J4U0"/>
<evidence type="ECO:0000313" key="3">
    <source>
        <dbReference type="EMBL" id="CBK79361.1"/>
    </source>
</evidence>
<keyword evidence="2 3" id="KW-0808">Transferase</keyword>
<dbReference type="CDD" id="cd04647">
    <property type="entry name" value="LbH_MAT_like"/>
    <property type="match status" value="1"/>
</dbReference>
<reference evidence="3 4" key="1">
    <citation type="submission" date="2010-03" db="EMBL/GenBank/DDBJ databases">
        <title>The genome sequence of Coprococcus catus GD/7.</title>
        <authorList>
            <consortium name="metaHIT consortium -- http://www.metahit.eu/"/>
            <person name="Pajon A."/>
            <person name="Turner K."/>
            <person name="Parkhill J."/>
            <person name="Duncan S."/>
            <person name="Flint H."/>
        </authorList>
    </citation>
    <scope>NUCLEOTIDE SEQUENCE [LARGE SCALE GENOMIC DNA]</scope>
    <source>
        <strain evidence="3 4">GD/7</strain>
    </source>
</reference>
<gene>
    <name evidence="3" type="ORF">CC1_04320</name>
</gene>